<protein>
    <submittedName>
        <fullName evidence="2">Glycosyltransferase involved in cell wall biosynthesis</fullName>
    </submittedName>
</protein>
<feature type="domain" description="Glycosyltransferase 2-like" evidence="1">
    <location>
        <begin position="28"/>
        <end position="144"/>
    </location>
</feature>
<dbReference type="Pfam" id="PF00535">
    <property type="entry name" value="Glycos_transf_2"/>
    <property type="match status" value="1"/>
</dbReference>
<name>A0A2T5IIB2_9PROT</name>
<dbReference type="InterPro" id="IPR050834">
    <property type="entry name" value="Glycosyltransf_2"/>
</dbReference>
<dbReference type="RefSeq" id="WP_107761059.1">
    <property type="nucleotide sequence ID" value="NZ_QAOK01000001.1"/>
</dbReference>
<dbReference type="Proteomes" id="UP000244152">
    <property type="component" value="Unassembled WGS sequence"/>
</dbReference>
<evidence type="ECO:0000259" key="1">
    <source>
        <dbReference type="Pfam" id="PF00535"/>
    </source>
</evidence>
<dbReference type="SUPFAM" id="SSF53448">
    <property type="entry name" value="Nucleotide-diphospho-sugar transferases"/>
    <property type="match status" value="1"/>
</dbReference>
<dbReference type="EMBL" id="QAOK01000001">
    <property type="protein sequence ID" value="PTQ83562.1"/>
    <property type="molecule type" value="Genomic_DNA"/>
</dbReference>
<dbReference type="CDD" id="cd00761">
    <property type="entry name" value="Glyco_tranf_GTA_type"/>
    <property type="match status" value="1"/>
</dbReference>
<dbReference type="AlphaFoldDB" id="A0A2T5IIB2"/>
<dbReference type="Gene3D" id="3.90.550.10">
    <property type="entry name" value="Spore Coat Polysaccharide Biosynthesis Protein SpsA, Chain A"/>
    <property type="match status" value="1"/>
</dbReference>
<evidence type="ECO:0000313" key="3">
    <source>
        <dbReference type="Proteomes" id="UP000244152"/>
    </source>
</evidence>
<organism evidence="2 3">
    <name type="scientific">Nitrosospira multiformis</name>
    <dbReference type="NCBI Taxonomy" id="1231"/>
    <lineage>
        <taxon>Bacteria</taxon>
        <taxon>Pseudomonadati</taxon>
        <taxon>Pseudomonadota</taxon>
        <taxon>Betaproteobacteria</taxon>
        <taxon>Nitrosomonadales</taxon>
        <taxon>Nitrosomonadaceae</taxon>
        <taxon>Nitrosospira</taxon>
    </lineage>
</organism>
<dbReference type="InterPro" id="IPR029044">
    <property type="entry name" value="Nucleotide-diphossugar_trans"/>
</dbReference>
<proteinExistence type="predicted"/>
<dbReference type="GO" id="GO:0016740">
    <property type="term" value="F:transferase activity"/>
    <property type="evidence" value="ECO:0007669"/>
    <property type="project" value="UniProtKB-KW"/>
</dbReference>
<dbReference type="PANTHER" id="PTHR43685">
    <property type="entry name" value="GLYCOSYLTRANSFERASE"/>
    <property type="match status" value="1"/>
</dbReference>
<keyword evidence="2" id="KW-0808">Transferase</keyword>
<dbReference type="PANTHER" id="PTHR43685:SF2">
    <property type="entry name" value="GLYCOSYLTRANSFERASE 2-LIKE DOMAIN-CONTAINING PROTEIN"/>
    <property type="match status" value="1"/>
</dbReference>
<reference evidence="2 3" key="1">
    <citation type="submission" date="2018-04" db="EMBL/GenBank/DDBJ databases">
        <title>Active sludge and wastewater microbial communities from Klosterneuburg, Austria.</title>
        <authorList>
            <person name="Wagner M."/>
        </authorList>
    </citation>
    <scope>NUCLEOTIDE SEQUENCE [LARGE SCALE GENOMIC DNA]</scope>
    <source>
        <strain evidence="2 3">Nl12</strain>
    </source>
</reference>
<accession>A0A2T5IIB2</accession>
<dbReference type="InterPro" id="IPR001173">
    <property type="entry name" value="Glyco_trans_2-like"/>
</dbReference>
<gene>
    <name evidence="2" type="ORF">C8R21_101256</name>
</gene>
<evidence type="ECO:0000313" key="2">
    <source>
        <dbReference type="EMBL" id="PTQ83562.1"/>
    </source>
</evidence>
<comment type="caution">
    <text evidence="2">The sequence shown here is derived from an EMBL/GenBank/DDBJ whole genome shotgun (WGS) entry which is preliminary data.</text>
</comment>
<sequence length="349" mass="39212">MKNLLLQESTVTCDSGEKNPSALPLDVTVVIAAYNRSKLITRALDSVRNQIRWPKEIIVVDDASTDNTAEVVSEWSDRHVFPVRVVKLTRNAGPAAARNRGIELARTAYVAFLDSDDEHVPTTLTRLVPLLDTYPDAVLSFADATVVTPSEVEQHALVARYIDLKRDAIPVQDGSVYQLSDAKSKLLNGSIIPTCTSCFRRVAALRAGGMPAAFRSGEDWLFWLRLSQEGLFMFQLDDLAYIHRHENNLTHPKYSEFIACQSVKACLQLLIGENDIVLTDRQREKTDQHLMKNIRSWRYHLSRLGIKAYIDGLENLAADCPALITKLRLSSDPRSLLRAIYYSFRGTPK</sequence>